<dbReference type="AlphaFoldDB" id="A0A4Z1CY50"/>
<protein>
    <submittedName>
        <fullName evidence="1">Uncharacterized protein</fullName>
    </submittedName>
</protein>
<dbReference type="GeneID" id="91531245"/>
<gene>
    <name evidence="1" type="ORF">E5082_31420</name>
</gene>
<dbReference type="EMBL" id="SRRU01000017">
    <property type="protein sequence ID" value="TGN74150.1"/>
    <property type="molecule type" value="Genomic_DNA"/>
</dbReference>
<keyword evidence="2" id="KW-1185">Reference proteome</keyword>
<accession>A0A4Z1CY50</accession>
<dbReference type="RefSeq" id="WP_135794618.1">
    <property type="nucleotide sequence ID" value="NZ_BNBQ01000005.1"/>
</dbReference>
<evidence type="ECO:0000313" key="2">
    <source>
        <dbReference type="Proteomes" id="UP000298513"/>
    </source>
</evidence>
<name>A0A4Z1CY50_STRGP</name>
<reference evidence="1 2" key="1">
    <citation type="submission" date="2019-04" db="EMBL/GenBank/DDBJ databases">
        <title>Streptomyces sp. nov. Bv016 isolated from bark of Buahinia variegata.</title>
        <authorList>
            <person name="Kanchanasin P."/>
            <person name="Tanasupawat S."/>
            <person name="Yuki M."/>
            <person name="Kudo T."/>
        </authorList>
    </citation>
    <scope>NUCLEOTIDE SEQUENCE [LARGE SCALE GENOMIC DNA]</scope>
    <source>
        <strain evidence="1 2">JCM 4765</strain>
    </source>
</reference>
<comment type="caution">
    <text evidence="1">The sequence shown here is derived from an EMBL/GenBank/DDBJ whole genome shotgun (WGS) entry which is preliminary data.</text>
</comment>
<evidence type="ECO:0000313" key="1">
    <source>
        <dbReference type="EMBL" id="TGN74150.1"/>
    </source>
</evidence>
<sequence>MSISESPRRSAARAHLSQLIDMFGTDGCLRISTDSVYDTSSLASDIASKSDEPGNDEQT</sequence>
<organism evidence="1 2">
    <name type="scientific">Streptomyces griseoluteus</name>
    <dbReference type="NCBI Taxonomy" id="29306"/>
    <lineage>
        <taxon>Bacteria</taxon>
        <taxon>Bacillati</taxon>
        <taxon>Actinomycetota</taxon>
        <taxon>Actinomycetes</taxon>
        <taxon>Kitasatosporales</taxon>
        <taxon>Streptomycetaceae</taxon>
        <taxon>Streptomyces</taxon>
    </lineage>
</organism>
<proteinExistence type="predicted"/>
<dbReference type="Proteomes" id="UP000298513">
    <property type="component" value="Unassembled WGS sequence"/>
</dbReference>